<feature type="transmembrane region" description="Helical" evidence="1">
    <location>
        <begin position="80"/>
        <end position="100"/>
    </location>
</feature>
<dbReference type="EMBL" id="AP026978">
    <property type="protein sequence ID" value="BDU02532.1"/>
    <property type="molecule type" value="Genomic_DNA"/>
</dbReference>
<feature type="transmembrane region" description="Helical" evidence="1">
    <location>
        <begin position="150"/>
        <end position="169"/>
    </location>
</feature>
<feature type="domain" description="CAAX prenyl protease 2/Lysostaphin resistance protein A-like" evidence="2">
    <location>
        <begin position="119"/>
        <end position="232"/>
    </location>
</feature>
<keyword evidence="4" id="KW-1185">Reference proteome</keyword>
<reference evidence="3 4" key="1">
    <citation type="submission" date="2022-11" db="EMBL/GenBank/DDBJ databases">
        <title>Genome Sequencing of Nocardia sp. ON39_IFM12276 and assembly.</title>
        <authorList>
            <person name="Shimojima M."/>
            <person name="Toyokawa M."/>
            <person name="Uesaka K."/>
        </authorList>
    </citation>
    <scope>NUCLEOTIDE SEQUENCE [LARGE SCALE GENOMIC DNA]</scope>
    <source>
        <strain evidence="3 4">IFM 12276</strain>
    </source>
</reference>
<feature type="transmembrane region" description="Helical" evidence="1">
    <location>
        <begin position="112"/>
        <end position="129"/>
    </location>
</feature>
<dbReference type="InterPro" id="IPR003675">
    <property type="entry name" value="Rce1/LyrA-like_dom"/>
</dbReference>
<feature type="transmembrane region" description="Helical" evidence="1">
    <location>
        <begin position="220"/>
        <end position="242"/>
    </location>
</feature>
<accession>A0ABN6UB91</accession>
<organism evidence="3 4">
    <name type="scientific">Nocardia sputorum</name>
    <dbReference type="NCBI Taxonomy" id="2984338"/>
    <lineage>
        <taxon>Bacteria</taxon>
        <taxon>Bacillati</taxon>
        <taxon>Actinomycetota</taxon>
        <taxon>Actinomycetes</taxon>
        <taxon>Mycobacteriales</taxon>
        <taxon>Nocardiaceae</taxon>
        <taxon>Nocardia</taxon>
    </lineage>
</organism>
<dbReference type="Proteomes" id="UP001317870">
    <property type="component" value="Chromosome"/>
</dbReference>
<sequence>MSEPDLAAPTHPRHKVHAYVDVAVVVIVLAGTNLIAHFTTAWANIVTVPVAAIVLLALMRRRGLGWSELGLSPRHWRRGSRYALAAVAVVLAVVAIGAALPLTRPFFLADRYATISGALIASMIVIPLQTVIPEELAFRGVLHGTLHRAYGARGVFAAGSLLFGLWHIASSLGLTSGNRGLSGFIGGGVAGQIIGILLAVVATAAAGMVFTWLRHRSGSLLAPIALHWSVNGAGALAAAVVWHTTLG</sequence>
<dbReference type="Pfam" id="PF02517">
    <property type="entry name" value="Rce1-like"/>
    <property type="match status" value="1"/>
</dbReference>
<keyword evidence="1" id="KW-1133">Transmembrane helix</keyword>
<dbReference type="InterPro" id="IPR015837">
    <property type="entry name" value="UCP026622_CAAX_protease"/>
</dbReference>
<evidence type="ECO:0000313" key="3">
    <source>
        <dbReference type="EMBL" id="BDU02532.1"/>
    </source>
</evidence>
<evidence type="ECO:0000313" key="4">
    <source>
        <dbReference type="Proteomes" id="UP001317870"/>
    </source>
</evidence>
<keyword evidence="1" id="KW-0472">Membrane</keyword>
<evidence type="ECO:0000259" key="2">
    <source>
        <dbReference type="Pfam" id="PF02517"/>
    </source>
</evidence>
<protein>
    <submittedName>
        <fullName evidence="3">Abortive infection protein</fullName>
    </submittedName>
</protein>
<evidence type="ECO:0000256" key="1">
    <source>
        <dbReference type="SAM" id="Phobius"/>
    </source>
</evidence>
<gene>
    <name evidence="3" type="ORF">IFM12276_55600</name>
</gene>
<name>A0ABN6UB91_9NOCA</name>
<dbReference type="PIRSF" id="PIRSF026622">
    <property type="entry name" value="Proteas_026622"/>
    <property type="match status" value="1"/>
</dbReference>
<dbReference type="RefSeq" id="WP_281875617.1">
    <property type="nucleotide sequence ID" value="NZ_AP026978.1"/>
</dbReference>
<feature type="transmembrane region" description="Helical" evidence="1">
    <location>
        <begin position="189"/>
        <end position="213"/>
    </location>
</feature>
<proteinExistence type="predicted"/>
<keyword evidence="1" id="KW-0812">Transmembrane</keyword>
<feature type="transmembrane region" description="Helical" evidence="1">
    <location>
        <begin position="41"/>
        <end position="59"/>
    </location>
</feature>